<gene>
    <name evidence="1" type="ORF">DES45_11345</name>
</gene>
<keyword evidence="2" id="KW-1185">Reference proteome</keyword>
<sequence length="55" mass="6234">MYEDGKLSQDWKANAKDVGFLRNQIVVAPEGAQDTIEIGFRFGNYYYGEGKCVLK</sequence>
<protein>
    <submittedName>
        <fullName evidence="1">Uncharacterized protein</fullName>
    </submittedName>
</protein>
<evidence type="ECO:0000313" key="1">
    <source>
        <dbReference type="EMBL" id="RDI53624.1"/>
    </source>
</evidence>
<evidence type="ECO:0000313" key="2">
    <source>
        <dbReference type="Proteomes" id="UP000254925"/>
    </source>
</evidence>
<dbReference type="AlphaFoldDB" id="A0A370H9Y9"/>
<organism evidence="1 2">
    <name type="scientific">Microvirga subterranea</name>
    <dbReference type="NCBI Taxonomy" id="186651"/>
    <lineage>
        <taxon>Bacteria</taxon>
        <taxon>Pseudomonadati</taxon>
        <taxon>Pseudomonadota</taxon>
        <taxon>Alphaproteobacteria</taxon>
        <taxon>Hyphomicrobiales</taxon>
        <taxon>Methylobacteriaceae</taxon>
        <taxon>Microvirga</taxon>
    </lineage>
</organism>
<proteinExistence type="predicted"/>
<comment type="caution">
    <text evidence="1">The sequence shown here is derived from an EMBL/GenBank/DDBJ whole genome shotgun (WGS) entry which is preliminary data.</text>
</comment>
<reference evidence="1 2" key="1">
    <citation type="submission" date="2018-07" db="EMBL/GenBank/DDBJ databases">
        <title>Genomic Encyclopedia of Type Strains, Phase IV (KMG-IV): sequencing the most valuable type-strain genomes for metagenomic binning, comparative biology and taxonomic classification.</title>
        <authorList>
            <person name="Goeker M."/>
        </authorList>
    </citation>
    <scope>NUCLEOTIDE SEQUENCE [LARGE SCALE GENOMIC DNA]</scope>
    <source>
        <strain evidence="1 2">DSM 14364</strain>
    </source>
</reference>
<name>A0A370H9Y9_9HYPH</name>
<accession>A0A370H9Y9</accession>
<dbReference type="Proteomes" id="UP000254925">
    <property type="component" value="Unassembled WGS sequence"/>
</dbReference>
<dbReference type="EMBL" id="QQBB01000013">
    <property type="protein sequence ID" value="RDI53624.1"/>
    <property type="molecule type" value="Genomic_DNA"/>
</dbReference>